<feature type="domain" description="HTH lysR-type" evidence="5">
    <location>
        <begin position="1"/>
        <end position="59"/>
    </location>
</feature>
<keyword evidence="2" id="KW-0805">Transcription regulation</keyword>
<comment type="caution">
    <text evidence="6">The sequence shown here is derived from an EMBL/GenBank/DDBJ whole genome shotgun (WGS) entry which is preliminary data.</text>
</comment>
<evidence type="ECO:0000256" key="1">
    <source>
        <dbReference type="ARBA" id="ARBA00009437"/>
    </source>
</evidence>
<proteinExistence type="inferred from homology"/>
<dbReference type="PROSITE" id="PS50931">
    <property type="entry name" value="HTH_LYSR"/>
    <property type="match status" value="1"/>
</dbReference>
<dbReference type="InterPro" id="IPR036390">
    <property type="entry name" value="WH_DNA-bd_sf"/>
</dbReference>
<dbReference type="InterPro" id="IPR005119">
    <property type="entry name" value="LysR_subst-bd"/>
</dbReference>
<evidence type="ECO:0000313" key="7">
    <source>
        <dbReference type="Proteomes" id="UP000005139"/>
    </source>
</evidence>
<dbReference type="AlphaFoldDB" id="A1HNI4"/>
<keyword evidence="4" id="KW-0804">Transcription</keyword>
<sequence length="302" mass="32061">MSYLQALSVFCAVAEEGSFTAAAKRLGLTQPTVSFHIDNLEKNFGCPLFMRTAKGVELTVYGQTLYENSRRVNAILEEAQNQIKALVAGTSGHIPVGASTIPGEYILPGLTAAFLRHHPGVKVSITTGDSQTILTAYFSGHFPIAVVGAKPDDPTAQPLWQDELVLVVHPALLAEIHLPDLAALANLPLILRKAPSGSRHTLLAALTASGIDVERLKVSLEVTGNAALKQAVLHKAGAGFLSRWAVQAEVATGRLAILPVPGLRITRTFYGLCNPALMPAAVSLYWQTLVNSAGMQVGSMPE</sequence>
<dbReference type="SUPFAM" id="SSF53850">
    <property type="entry name" value="Periplasmic binding protein-like II"/>
    <property type="match status" value="1"/>
</dbReference>
<dbReference type="Pfam" id="PF03466">
    <property type="entry name" value="LysR_substrate"/>
    <property type="match status" value="1"/>
</dbReference>
<protein>
    <submittedName>
        <fullName evidence="6">Transcriptional regulator, LysR family</fullName>
    </submittedName>
</protein>
<dbReference type="SUPFAM" id="SSF46785">
    <property type="entry name" value="Winged helix' DNA-binding domain"/>
    <property type="match status" value="1"/>
</dbReference>
<evidence type="ECO:0000256" key="2">
    <source>
        <dbReference type="ARBA" id="ARBA00023015"/>
    </source>
</evidence>
<dbReference type="GO" id="GO:0003700">
    <property type="term" value="F:DNA-binding transcription factor activity"/>
    <property type="evidence" value="ECO:0007669"/>
    <property type="project" value="InterPro"/>
</dbReference>
<evidence type="ECO:0000259" key="5">
    <source>
        <dbReference type="PROSITE" id="PS50931"/>
    </source>
</evidence>
<evidence type="ECO:0000256" key="3">
    <source>
        <dbReference type="ARBA" id="ARBA00023125"/>
    </source>
</evidence>
<organism evidence="6 7">
    <name type="scientific">Thermosinus carboxydivorans Nor1</name>
    <dbReference type="NCBI Taxonomy" id="401526"/>
    <lineage>
        <taxon>Bacteria</taxon>
        <taxon>Bacillati</taxon>
        <taxon>Bacillota</taxon>
        <taxon>Negativicutes</taxon>
        <taxon>Selenomonadales</taxon>
        <taxon>Sporomusaceae</taxon>
        <taxon>Thermosinus</taxon>
    </lineage>
</organism>
<reference evidence="6 7" key="1">
    <citation type="submission" date="2007-01" db="EMBL/GenBank/DDBJ databases">
        <title>Annotation of the draft genome assembly of Thermosinus carboxydivorans Nor1.</title>
        <authorList>
            <consortium name="US DOE Joint Genome Institute (JGI-ORNL)"/>
            <person name="Larimer F."/>
            <person name="Land M."/>
            <person name="Hauser L."/>
        </authorList>
    </citation>
    <scope>NUCLEOTIDE SEQUENCE [LARGE SCALE GENOMIC DNA]</scope>
    <source>
        <strain evidence="6 7">Nor1</strain>
    </source>
</reference>
<dbReference type="Proteomes" id="UP000005139">
    <property type="component" value="Unassembled WGS sequence"/>
</dbReference>
<dbReference type="InterPro" id="IPR000847">
    <property type="entry name" value="LysR_HTH_N"/>
</dbReference>
<dbReference type="GO" id="GO:0000976">
    <property type="term" value="F:transcription cis-regulatory region binding"/>
    <property type="evidence" value="ECO:0007669"/>
    <property type="project" value="TreeGrafter"/>
</dbReference>
<dbReference type="FunFam" id="1.10.10.10:FF:000001">
    <property type="entry name" value="LysR family transcriptional regulator"/>
    <property type="match status" value="1"/>
</dbReference>
<dbReference type="InterPro" id="IPR036388">
    <property type="entry name" value="WH-like_DNA-bd_sf"/>
</dbReference>
<accession>A1HNI4</accession>
<dbReference type="PANTHER" id="PTHR30126">
    <property type="entry name" value="HTH-TYPE TRANSCRIPTIONAL REGULATOR"/>
    <property type="match status" value="1"/>
</dbReference>
<keyword evidence="3" id="KW-0238">DNA-binding</keyword>
<name>A1HNI4_9FIRM</name>
<comment type="similarity">
    <text evidence="1">Belongs to the LysR transcriptional regulatory family.</text>
</comment>
<dbReference type="Gene3D" id="1.10.10.10">
    <property type="entry name" value="Winged helix-like DNA-binding domain superfamily/Winged helix DNA-binding domain"/>
    <property type="match status" value="1"/>
</dbReference>
<dbReference type="RefSeq" id="WP_007288591.1">
    <property type="nucleotide sequence ID" value="NZ_AAWL01000003.1"/>
</dbReference>
<keyword evidence="7" id="KW-1185">Reference proteome</keyword>
<dbReference type="eggNOG" id="COG0583">
    <property type="taxonomic scope" value="Bacteria"/>
</dbReference>
<dbReference type="Gene3D" id="3.40.190.10">
    <property type="entry name" value="Periplasmic binding protein-like II"/>
    <property type="match status" value="2"/>
</dbReference>
<dbReference type="PRINTS" id="PR00039">
    <property type="entry name" value="HTHLYSR"/>
</dbReference>
<evidence type="ECO:0000256" key="4">
    <source>
        <dbReference type="ARBA" id="ARBA00023163"/>
    </source>
</evidence>
<evidence type="ECO:0000313" key="6">
    <source>
        <dbReference type="EMBL" id="EAX48343.1"/>
    </source>
</evidence>
<dbReference type="Pfam" id="PF00126">
    <property type="entry name" value="HTH_1"/>
    <property type="match status" value="1"/>
</dbReference>
<gene>
    <name evidence="6" type="ORF">TcarDRAFT_2293</name>
</gene>
<dbReference type="EMBL" id="AAWL01000003">
    <property type="protein sequence ID" value="EAX48343.1"/>
    <property type="molecule type" value="Genomic_DNA"/>
</dbReference>
<dbReference type="PANTHER" id="PTHR30126:SF39">
    <property type="entry name" value="HTH-TYPE TRANSCRIPTIONAL REGULATOR CYSL"/>
    <property type="match status" value="1"/>
</dbReference>
<reference evidence="6 7" key="2">
    <citation type="submission" date="2007-01" db="EMBL/GenBank/DDBJ databases">
        <title>Sequencing of the draft genome and assembly of Thermosinus carboxydivorans Nor1.</title>
        <authorList>
            <consortium name="US DOE Joint Genome Institute (JGI-PGF)"/>
            <person name="Copeland A."/>
            <person name="Lucas S."/>
            <person name="Lapidus A."/>
            <person name="Barry K."/>
            <person name="Glavina del Rio T."/>
            <person name="Dalin E."/>
            <person name="Tice H."/>
            <person name="Bruce D."/>
            <person name="Pitluck S."/>
            <person name="Richardson P."/>
        </authorList>
    </citation>
    <scope>NUCLEOTIDE SEQUENCE [LARGE SCALE GENOMIC DNA]</scope>
    <source>
        <strain evidence="6 7">Nor1</strain>
    </source>
</reference>